<evidence type="ECO:0000313" key="3">
    <source>
        <dbReference type="EMBL" id="KAK2955857.1"/>
    </source>
</evidence>
<dbReference type="Pfam" id="PF05743">
    <property type="entry name" value="UEV"/>
    <property type="match status" value="1"/>
</dbReference>
<accession>A0ABQ9XWJ7</accession>
<dbReference type="InterPro" id="IPR016135">
    <property type="entry name" value="UBQ-conjugating_enzyme/RWD"/>
</dbReference>
<dbReference type="PROSITE" id="PS51322">
    <property type="entry name" value="UEV"/>
    <property type="match status" value="1"/>
</dbReference>
<evidence type="ECO:0000259" key="2">
    <source>
        <dbReference type="PROSITE" id="PS51322"/>
    </source>
</evidence>
<feature type="domain" description="UEV" evidence="2">
    <location>
        <begin position="1"/>
        <end position="155"/>
    </location>
</feature>
<reference evidence="3 4" key="1">
    <citation type="journal article" date="2022" name="bioRxiv">
        <title>Genomics of Preaxostyla Flagellates Illuminates Evolutionary Transitions and the Path Towards Mitochondrial Loss.</title>
        <authorList>
            <person name="Novak L.V.F."/>
            <person name="Treitli S.C."/>
            <person name="Pyrih J."/>
            <person name="Halakuc P."/>
            <person name="Pipaliya S.V."/>
            <person name="Vacek V."/>
            <person name="Brzon O."/>
            <person name="Soukal P."/>
            <person name="Eme L."/>
            <person name="Dacks J.B."/>
            <person name="Karnkowska A."/>
            <person name="Elias M."/>
            <person name="Hampl V."/>
        </authorList>
    </citation>
    <scope>NUCLEOTIDE SEQUENCE [LARGE SCALE GENOMIC DNA]</scope>
    <source>
        <strain evidence="3">NAU3</strain>
        <tissue evidence="3">Gut</tissue>
    </source>
</reference>
<name>A0ABQ9XWJ7_9EUKA</name>
<dbReference type="InterPro" id="IPR052070">
    <property type="entry name" value="ESCRT-I_UEV_domain"/>
</dbReference>
<evidence type="ECO:0000313" key="4">
    <source>
        <dbReference type="Proteomes" id="UP001281761"/>
    </source>
</evidence>
<dbReference type="PANTHER" id="PTHR23306:SF3">
    <property type="entry name" value="TUMOR SUPPRESSOR PROTEIN 101"/>
    <property type="match status" value="1"/>
</dbReference>
<organism evidence="3 4">
    <name type="scientific">Blattamonas nauphoetae</name>
    <dbReference type="NCBI Taxonomy" id="2049346"/>
    <lineage>
        <taxon>Eukaryota</taxon>
        <taxon>Metamonada</taxon>
        <taxon>Preaxostyla</taxon>
        <taxon>Oxymonadida</taxon>
        <taxon>Blattamonas</taxon>
    </lineage>
</organism>
<dbReference type="EMBL" id="JARBJD010000062">
    <property type="protein sequence ID" value="KAK2955857.1"/>
    <property type="molecule type" value="Genomic_DNA"/>
</dbReference>
<sequence length="367" mass="41438">MLVRSTMAYNQQPFDYVYANIPVVRTFENPKAVQAGVYYLKTNTQNTEYLLTTYQNDISHHCVTVNGLVGVVISGNTYNLPVRFVFHYTYPRTAPAVSVVPTADMQVSTSNPDVDANGVVTLPTLRYWTPQSQFDAMFNEMRLSFSQKSPLISKPQPKGFLDKAKQATDDLANRFGQATGLKKQTTPPFTPQSSQPTAGGTENIQLSQELDRRMLEDLQAYAKQKNSEYEQLQPARSAAERDSAALQKDIASLEQEDRALTESINAMNAQIPQMERWLNENPAMSPDVDIVQRAKPQDADLSNLFELRSSIDAFNQVTQELRGCHVNKEQLDSMMKNYRRLCDTNLKNARDFAILSQRRGDLIQFLS</sequence>
<protein>
    <submittedName>
        <fullName evidence="3">UEV domain containing protein</fullName>
    </submittedName>
</protein>
<dbReference type="InterPro" id="IPR008883">
    <property type="entry name" value="UEV_N"/>
</dbReference>
<dbReference type="PANTHER" id="PTHR23306">
    <property type="entry name" value="TUMOR SUSCEPTIBILITY GENE 101 PROTEIN-RELATED"/>
    <property type="match status" value="1"/>
</dbReference>
<dbReference type="Proteomes" id="UP001281761">
    <property type="component" value="Unassembled WGS sequence"/>
</dbReference>
<evidence type="ECO:0000256" key="1">
    <source>
        <dbReference type="SAM" id="MobiDB-lite"/>
    </source>
</evidence>
<comment type="caution">
    <text evidence="3">The sequence shown here is derived from an EMBL/GenBank/DDBJ whole genome shotgun (WGS) entry which is preliminary data.</text>
</comment>
<dbReference type="SUPFAM" id="SSF54495">
    <property type="entry name" value="UBC-like"/>
    <property type="match status" value="1"/>
</dbReference>
<feature type="compositionally biased region" description="Low complexity" evidence="1">
    <location>
        <begin position="184"/>
        <end position="197"/>
    </location>
</feature>
<gene>
    <name evidence="3" type="ORF">BLNAU_9208</name>
</gene>
<dbReference type="CDD" id="cd11685">
    <property type="entry name" value="UEV_TSG101-like"/>
    <property type="match status" value="1"/>
</dbReference>
<feature type="region of interest" description="Disordered" evidence="1">
    <location>
        <begin position="225"/>
        <end position="244"/>
    </location>
</feature>
<feature type="region of interest" description="Disordered" evidence="1">
    <location>
        <begin position="178"/>
        <end position="201"/>
    </location>
</feature>
<keyword evidence="4" id="KW-1185">Reference proteome</keyword>
<proteinExistence type="predicted"/>
<dbReference type="Gene3D" id="3.10.110.10">
    <property type="entry name" value="Ubiquitin Conjugating Enzyme"/>
    <property type="match status" value="1"/>
</dbReference>